<dbReference type="HOGENOM" id="CLU_824029_0_0_1"/>
<protein>
    <recommendedName>
        <fullName evidence="3">RRM domain-containing protein</fullName>
    </recommendedName>
</protein>
<dbReference type="SUPFAM" id="SSF54928">
    <property type="entry name" value="RNA-binding domain, RBD"/>
    <property type="match status" value="1"/>
</dbReference>
<feature type="compositionally biased region" description="Low complexity" evidence="2">
    <location>
        <begin position="74"/>
        <end position="86"/>
    </location>
</feature>
<evidence type="ECO:0000256" key="2">
    <source>
        <dbReference type="SAM" id="MobiDB-lite"/>
    </source>
</evidence>
<feature type="compositionally biased region" description="Low complexity" evidence="2">
    <location>
        <begin position="96"/>
        <end position="107"/>
    </location>
</feature>
<dbReference type="GO" id="GO:0003723">
    <property type="term" value="F:RNA binding"/>
    <property type="evidence" value="ECO:0007669"/>
    <property type="project" value="UniProtKB-UniRule"/>
</dbReference>
<reference evidence="4 5" key="1">
    <citation type="submission" date="2014-04" db="EMBL/GenBank/DDBJ databases">
        <authorList>
            <consortium name="DOE Joint Genome Institute"/>
            <person name="Kuo A."/>
            <person name="Kohler A."/>
            <person name="Nagy L.G."/>
            <person name="Floudas D."/>
            <person name="Copeland A."/>
            <person name="Barry K.W."/>
            <person name="Cichocki N."/>
            <person name="Veneault-Fourrey C."/>
            <person name="LaButti K."/>
            <person name="Lindquist E.A."/>
            <person name="Lipzen A."/>
            <person name="Lundell T."/>
            <person name="Morin E."/>
            <person name="Murat C."/>
            <person name="Sun H."/>
            <person name="Tunlid A."/>
            <person name="Henrissat B."/>
            <person name="Grigoriev I.V."/>
            <person name="Hibbett D.S."/>
            <person name="Martin F."/>
            <person name="Nordberg H.P."/>
            <person name="Cantor M.N."/>
            <person name="Hua S.X."/>
        </authorList>
    </citation>
    <scope>NUCLEOTIDE SEQUENCE [LARGE SCALE GENOMIC DNA]</scope>
    <source>
        <strain evidence="4 5">LaAM-08-1</strain>
    </source>
</reference>
<name>A0A0C9WU79_9AGAR</name>
<evidence type="ECO:0000256" key="1">
    <source>
        <dbReference type="PROSITE-ProRule" id="PRU00176"/>
    </source>
</evidence>
<feature type="compositionally biased region" description="Polar residues" evidence="2">
    <location>
        <begin position="44"/>
        <end position="61"/>
    </location>
</feature>
<evidence type="ECO:0000313" key="5">
    <source>
        <dbReference type="Proteomes" id="UP000054477"/>
    </source>
</evidence>
<evidence type="ECO:0000259" key="3">
    <source>
        <dbReference type="PROSITE" id="PS50102"/>
    </source>
</evidence>
<feature type="compositionally biased region" description="Pro residues" evidence="2">
    <location>
        <begin position="64"/>
        <end position="73"/>
    </location>
</feature>
<dbReference type="InterPro" id="IPR035979">
    <property type="entry name" value="RBD_domain_sf"/>
</dbReference>
<dbReference type="InterPro" id="IPR012677">
    <property type="entry name" value="Nucleotide-bd_a/b_plait_sf"/>
</dbReference>
<feature type="domain" description="RRM" evidence="3">
    <location>
        <begin position="280"/>
        <end position="328"/>
    </location>
</feature>
<reference evidence="5" key="2">
    <citation type="submission" date="2015-01" db="EMBL/GenBank/DDBJ databases">
        <title>Evolutionary Origins and Diversification of the Mycorrhizal Mutualists.</title>
        <authorList>
            <consortium name="DOE Joint Genome Institute"/>
            <consortium name="Mycorrhizal Genomics Consortium"/>
            <person name="Kohler A."/>
            <person name="Kuo A."/>
            <person name="Nagy L.G."/>
            <person name="Floudas D."/>
            <person name="Copeland A."/>
            <person name="Barry K.W."/>
            <person name="Cichocki N."/>
            <person name="Veneault-Fourrey C."/>
            <person name="LaButti K."/>
            <person name="Lindquist E.A."/>
            <person name="Lipzen A."/>
            <person name="Lundell T."/>
            <person name="Morin E."/>
            <person name="Murat C."/>
            <person name="Riley R."/>
            <person name="Ohm R."/>
            <person name="Sun H."/>
            <person name="Tunlid A."/>
            <person name="Henrissat B."/>
            <person name="Grigoriev I.V."/>
            <person name="Hibbett D.S."/>
            <person name="Martin F."/>
        </authorList>
    </citation>
    <scope>NUCLEOTIDE SEQUENCE [LARGE SCALE GENOMIC DNA]</scope>
    <source>
        <strain evidence="5">LaAM-08-1</strain>
    </source>
</reference>
<feature type="region of interest" description="Disordered" evidence="2">
    <location>
        <begin position="25"/>
        <end position="115"/>
    </location>
</feature>
<dbReference type="Pfam" id="PF00076">
    <property type="entry name" value="RRM_1"/>
    <property type="match status" value="1"/>
</dbReference>
<dbReference type="AlphaFoldDB" id="A0A0C9WU79"/>
<keyword evidence="5" id="KW-1185">Reference proteome</keyword>
<feature type="region of interest" description="Disordered" evidence="2">
    <location>
        <begin position="160"/>
        <end position="232"/>
    </location>
</feature>
<sequence>MYNSQQSHFPSSTIMSLPLIQSTLPTTTSACVPPSPPGSDNHPHSTSTGHTSQPPQVEYLNTSPYPPLPPSTTPSPASSASISVPSPHHHPPSPESPYARYQSQSFSEGEDEEGSDVEIYLNDLGLDDSASRMHVHMHRSLAGPAESPVLPAGCESSESISLGFHVPHPPLPQVQAQAQAQTAKPASPKIPSAPTQPTIPLPDASPDFRAARNPSTIQLHPPPQVQSQLESQFPEQNSAYTIYDVPLPSQRSAPFSFAPIGGPPPSATTFDIGEHQQKTPNVYINGLPPHFPEDQLFALASPFGEIRSVRTFTRHVRDSESGYGFVLYVFFFIPFPC</sequence>
<dbReference type="Gene3D" id="3.30.70.330">
    <property type="match status" value="1"/>
</dbReference>
<dbReference type="OrthoDB" id="271725at2759"/>
<dbReference type="PROSITE" id="PS50102">
    <property type="entry name" value="RRM"/>
    <property type="match status" value="1"/>
</dbReference>
<dbReference type="EMBL" id="KN838588">
    <property type="protein sequence ID" value="KIK02725.1"/>
    <property type="molecule type" value="Genomic_DNA"/>
</dbReference>
<feature type="compositionally biased region" description="Low complexity" evidence="2">
    <location>
        <begin position="173"/>
        <end position="193"/>
    </location>
</feature>
<dbReference type="InterPro" id="IPR000504">
    <property type="entry name" value="RRM_dom"/>
</dbReference>
<evidence type="ECO:0000313" key="4">
    <source>
        <dbReference type="EMBL" id="KIK02725.1"/>
    </source>
</evidence>
<gene>
    <name evidence="4" type="ORF">K443DRAFT_509204</name>
</gene>
<dbReference type="Proteomes" id="UP000054477">
    <property type="component" value="Unassembled WGS sequence"/>
</dbReference>
<organism evidence="4 5">
    <name type="scientific">Laccaria amethystina LaAM-08-1</name>
    <dbReference type="NCBI Taxonomy" id="1095629"/>
    <lineage>
        <taxon>Eukaryota</taxon>
        <taxon>Fungi</taxon>
        <taxon>Dikarya</taxon>
        <taxon>Basidiomycota</taxon>
        <taxon>Agaricomycotina</taxon>
        <taxon>Agaricomycetes</taxon>
        <taxon>Agaricomycetidae</taxon>
        <taxon>Agaricales</taxon>
        <taxon>Agaricineae</taxon>
        <taxon>Hydnangiaceae</taxon>
        <taxon>Laccaria</taxon>
    </lineage>
</organism>
<accession>A0A0C9WU79</accession>
<keyword evidence="1" id="KW-0694">RNA-binding</keyword>
<proteinExistence type="predicted"/>